<dbReference type="InterPro" id="IPR001584">
    <property type="entry name" value="Integrase_cat-core"/>
</dbReference>
<dbReference type="Proteomes" id="UP000198211">
    <property type="component" value="Unassembled WGS sequence"/>
</dbReference>
<dbReference type="OrthoDB" id="120822at2759"/>
<dbReference type="Pfam" id="PF13976">
    <property type="entry name" value="gag_pre-integrs"/>
    <property type="match status" value="1"/>
</dbReference>
<dbReference type="PROSITE" id="PS50994">
    <property type="entry name" value="INTEGRASE"/>
    <property type="match status" value="1"/>
</dbReference>
<keyword evidence="1" id="KW-0378">Hydrolase</keyword>
<accession>A0A225V9R5</accession>
<dbReference type="EMBL" id="NBNE01006381">
    <property type="protein sequence ID" value="OWZ02115.1"/>
    <property type="molecule type" value="Genomic_DNA"/>
</dbReference>
<feature type="compositionally biased region" description="Basic and acidic residues" evidence="2">
    <location>
        <begin position="252"/>
        <end position="262"/>
    </location>
</feature>
<dbReference type="GO" id="GO:0008233">
    <property type="term" value="F:peptidase activity"/>
    <property type="evidence" value="ECO:0007669"/>
    <property type="project" value="UniProtKB-KW"/>
</dbReference>
<dbReference type="SUPFAM" id="SSF57756">
    <property type="entry name" value="Retrovirus zinc finger-like domains"/>
    <property type="match status" value="1"/>
</dbReference>
<protein>
    <recommendedName>
        <fullName evidence="3">Integrase catalytic domain-containing protein</fullName>
    </recommendedName>
</protein>
<evidence type="ECO:0000256" key="1">
    <source>
        <dbReference type="ARBA" id="ARBA00022670"/>
    </source>
</evidence>
<proteinExistence type="predicted"/>
<dbReference type="InterPro" id="IPR039537">
    <property type="entry name" value="Retrotran_Ty1/copia-like"/>
</dbReference>
<gene>
    <name evidence="4" type="ORF">PHMEG_00026377</name>
</gene>
<dbReference type="InterPro" id="IPR057670">
    <property type="entry name" value="SH3_retrovirus"/>
</dbReference>
<dbReference type="AlphaFoldDB" id="A0A225V9R5"/>
<feature type="domain" description="Integrase catalytic" evidence="3">
    <location>
        <begin position="590"/>
        <end position="768"/>
    </location>
</feature>
<evidence type="ECO:0000313" key="5">
    <source>
        <dbReference type="Proteomes" id="UP000198211"/>
    </source>
</evidence>
<keyword evidence="1" id="KW-0645">Protease</keyword>
<dbReference type="InterPro" id="IPR012337">
    <property type="entry name" value="RNaseH-like_sf"/>
</dbReference>
<evidence type="ECO:0000313" key="4">
    <source>
        <dbReference type="EMBL" id="OWZ02115.1"/>
    </source>
</evidence>
<feature type="compositionally biased region" description="Polar residues" evidence="2">
    <location>
        <begin position="221"/>
        <end position="230"/>
    </location>
</feature>
<dbReference type="Pfam" id="PF22936">
    <property type="entry name" value="Pol_BBD"/>
    <property type="match status" value="1"/>
</dbReference>
<reference evidence="5" key="1">
    <citation type="submission" date="2017-03" db="EMBL/GenBank/DDBJ databases">
        <title>Phytopthora megakarya and P. palmivora, two closely related causual agents of cacao black pod achieved similar genome size and gene model numbers by different mechanisms.</title>
        <authorList>
            <person name="Ali S."/>
            <person name="Shao J."/>
            <person name="Larry D.J."/>
            <person name="Kronmiller B."/>
            <person name="Shen D."/>
            <person name="Strem M.D."/>
            <person name="Melnick R.L."/>
            <person name="Guiltinan M.J."/>
            <person name="Tyler B.M."/>
            <person name="Meinhardt L.W."/>
            <person name="Bailey B.A."/>
        </authorList>
    </citation>
    <scope>NUCLEOTIDE SEQUENCE [LARGE SCALE GENOMIC DNA]</scope>
    <source>
        <strain evidence="5">zdho120</strain>
    </source>
</reference>
<organism evidence="4 5">
    <name type="scientific">Phytophthora megakarya</name>
    <dbReference type="NCBI Taxonomy" id="4795"/>
    <lineage>
        <taxon>Eukaryota</taxon>
        <taxon>Sar</taxon>
        <taxon>Stramenopiles</taxon>
        <taxon>Oomycota</taxon>
        <taxon>Peronosporomycetes</taxon>
        <taxon>Peronosporales</taxon>
        <taxon>Peronosporaceae</taxon>
        <taxon>Phytophthora</taxon>
    </lineage>
</organism>
<evidence type="ECO:0000259" key="3">
    <source>
        <dbReference type="PROSITE" id="PS50994"/>
    </source>
</evidence>
<name>A0A225V9R5_9STRA</name>
<dbReference type="InterPro" id="IPR036397">
    <property type="entry name" value="RNaseH_sf"/>
</dbReference>
<keyword evidence="5" id="KW-1185">Reference proteome</keyword>
<feature type="region of interest" description="Disordered" evidence="2">
    <location>
        <begin position="915"/>
        <end position="935"/>
    </location>
</feature>
<dbReference type="GO" id="GO:0015074">
    <property type="term" value="P:DNA integration"/>
    <property type="evidence" value="ECO:0007669"/>
    <property type="project" value="InterPro"/>
</dbReference>
<dbReference type="GO" id="GO:0006508">
    <property type="term" value="P:proteolysis"/>
    <property type="evidence" value="ECO:0007669"/>
    <property type="project" value="UniProtKB-KW"/>
</dbReference>
<comment type="caution">
    <text evidence="4">The sequence shown here is derived from an EMBL/GenBank/DDBJ whole genome shotgun (WGS) entry which is preliminary data.</text>
</comment>
<dbReference type="GO" id="GO:0008270">
    <property type="term" value="F:zinc ion binding"/>
    <property type="evidence" value="ECO:0007669"/>
    <property type="project" value="InterPro"/>
</dbReference>
<dbReference type="Gene3D" id="3.30.420.10">
    <property type="entry name" value="Ribonuclease H-like superfamily/Ribonuclease H"/>
    <property type="match status" value="1"/>
</dbReference>
<dbReference type="PANTHER" id="PTHR42648:SF28">
    <property type="entry name" value="TRANSPOSON-ENCODED PROTEIN WITH RIBONUCLEASE H-LIKE AND RETROVIRUS ZINC FINGER-LIKE DOMAINS"/>
    <property type="match status" value="1"/>
</dbReference>
<dbReference type="InterPro" id="IPR025724">
    <property type="entry name" value="GAG-pre-integrase_dom"/>
</dbReference>
<dbReference type="Pfam" id="PF14223">
    <property type="entry name" value="Retrotran_gag_2"/>
    <property type="match status" value="1"/>
</dbReference>
<dbReference type="Pfam" id="PF25597">
    <property type="entry name" value="SH3_retrovirus"/>
    <property type="match status" value="1"/>
</dbReference>
<evidence type="ECO:0000256" key="2">
    <source>
        <dbReference type="SAM" id="MobiDB-lite"/>
    </source>
</evidence>
<dbReference type="GO" id="GO:0003676">
    <property type="term" value="F:nucleic acid binding"/>
    <property type="evidence" value="ECO:0007669"/>
    <property type="project" value="InterPro"/>
</dbReference>
<dbReference type="SUPFAM" id="SSF53098">
    <property type="entry name" value="Ribonuclease H-like"/>
    <property type="match status" value="1"/>
</dbReference>
<feature type="region of interest" description="Disordered" evidence="2">
    <location>
        <begin position="219"/>
        <end position="262"/>
    </location>
</feature>
<dbReference type="InterPro" id="IPR036875">
    <property type="entry name" value="Znf_CCHC_sf"/>
</dbReference>
<sequence>MGTKAKEPDVEWNKDGRPVNWNGRDQPLYKRQMLLFLTCVEVKDNELPLNSICEGTEVLQDSWSDEQKTRFNRQNTILAKLISSSLSCTLARQVMSFNAGRDMWEYLSKRYEGRENATTKLFTQRTLRRKLENVSCRYGADVENHLSYVLSLRGRLAALDTDVSDDWMVDIMVRSMSQYEYYQQLQMLILLGGAQLTTPLDARTMILTLEKNAVLERSLKRSGSGTTTSREVLRSADGPGIPGKKRSLIDSSSDRFEQPQKKPKFISEKAVQRQKDMTDGTCFLCHSKGHRKFECPNTGSAGVNKEVRNQNPSSARANFTSAADTTNKGRLAARMTPEITNQTTAVTEEGATESSVATESELLSTEVWIPLPGDDEYRGVGVLNEARELMPYSVTSWCFDCATNRHLVGDKSYFIEYTEFTEADKKLIRSCHGWTQADGIGTAEVWFEVRGKLISIQLKGVYYAERHENLISQSKLEDQGFKVHYDSDKHVYSVEKDGITSLEVSRNAIGMYFATAMNNFLDEDQNVKKPAIYVNFTMHDGVAKLQRWHERLAHTCPQHLMIMADRSLVEGLKLQSRDFRDCEACHLGKQKAKPLARIFDRDIKRKHQAVFADLLFPEAENGTSYSAILVIIDAFTRYITAYPLKSKGAGEVNAYMKRYVLWADRQHKDFPVREIITDNGPEFYNTEIDGWYKLQGIVRGPFPPRSSHLNLCERSHQTLTGMIKTMMSDSGLPVSFWVDALATAVYIKNRVFTRALEMTPYEAMWGRRPDLHHIRRFGCLAYAHNKVGPSRTKFAPNCKVGFVLGYQEGRLGCKLYFPNVRTTGYALDVRYNEDIVYKDRYTPEGEAAIGNLSYVDPTSESNDLTQNKSGGSTERFQRLEGMALRTDNQGSLAGMNSAEELRWVEEKLRECNKNADETHENVAQESLEGPSATEDQQCTVNEFRGGEDNDNSINVTGQYCLWLPNFRIHVWWGW</sequence>
<dbReference type="PANTHER" id="PTHR42648">
    <property type="entry name" value="TRANSPOSASE, PUTATIVE-RELATED"/>
    <property type="match status" value="1"/>
</dbReference>
<dbReference type="InterPro" id="IPR054722">
    <property type="entry name" value="PolX-like_BBD"/>
</dbReference>